<gene>
    <name evidence="3" type="ORF">MLC_8630</name>
</gene>
<feature type="compositionally biased region" description="Basic and acidic residues" evidence="1">
    <location>
        <begin position="49"/>
        <end position="71"/>
    </location>
</feature>
<protein>
    <recommendedName>
        <fullName evidence="5">Lipoprotein</fullName>
    </recommendedName>
</protein>
<reference evidence="4" key="2">
    <citation type="journal article" date="2011" name="BMC Genomics">
        <title>Mycoplasma mycoides, from mycoides Small Colony to capri. A microevolutionary perspective.</title>
        <authorList>
            <person name="Thiaucourt F."/>
            <person name="Manso-Silvan L."/>
            <person name="Salah W."/>
            <person name="Barbe V."/>
            <person name="Berger A."/>
            <person name="Jacob D."/>
            <person name="Breton M."/>
            <person name="Dupuy V."/>
            <person name="Lomenech A.M."/>
            <person name="Blanchard A."/>
            <person name="Sirand-Pugnet P."/>
        </authorList>
    </citation>
    <scope>NUCLEOTIDE SEQUENCE [LARGE SCALE GENOMIC DNA]</scope>
    <source>
        <strain evidence="4">95010</strain>
    </source>
</reference>
<dbReference type="RefSeq" id="WP_013729959.1">
    <property type="nucleotide sequence ID" value="NC_015431.1"/>
</dbReference>
<feature type="signal peptide" evidence="2">
    <location>
        <begin position="1"/>
        <end position="18"/>
    </location>
</feature>
<name>F4MR59_MYCML</name>
<evidence type="ECO:0000313" key="4">
    <source>
        <dbReference type="Proteomes" id="UP000010103"/>
    </source>
</evidence>
<evidence type="ECO:0008006" key="5">
    <source>
        <dbReference type="Google" id="ProtNLM"/>
    </source>
</evidence>
<evidence type="ECO:0000313" key="3">
    <source>
        <dbReference type="EMBL" id="CBW54593.1"/>
    </source>
</evidence>
<organism evidence="3 4">
    <name type="scientific">Mycoplasma mycoides subsp. capri LC str. 95010</name>
    <dbReference type="NCBI Taxonomy" id="862259"/>
    <lineage>
        <taxon>Bacteria</taxon>
        <taxon>Bacillati</taxon>
        <taxon>Mycoplasmatota</taxon>
        <taxon>Mollicutes</taxon>
        <taxon>Mycoplasmataceae</taxon>
        <taxon>Mycoplasma</taxon>
    </lineage>
</organism>
<dbReference type="Proteomes" id="UP000010103">
    <property type="component" value="Chromosome"/>
</dbReference>
<sequence>MKKLLTALGSLMIGTSSAALVVACNNTNPSQPANKDKDENPSNGGGSEKPGKIDDDKKPNEDKKPGEEKKPTNIYNPKTYTDNIFNRSFISGVPSKWVGTIHNSSFVNGTPAVGPNGEITPKTPNNTLSWDNVYYDSATGHDIARTYSDTRDAEEEVHRKHHAESSSKITELLFDDTIAEATYKYDLEKRKKESAEFNDAVVRNSDTINGRANWSGVSEEGRRAAEEASDWIIENSDWANRNNSGNN</sequence>
<dbReference type="OrthoDB" id="10020082at2"/>
<dbReference type="KEGG" id="mml:MLC_8630"/>
<dbReference type="EMBL" id="FQ377874">
    <property type="protein sequence ID" value="CBW54593.1"/>
    <property type="molecule type" value="Genomic_DNA"/>
</dbReference>
<keyword evidence="2" id="KW-0732">Signal</keyword>
<dbReference type="NCBIfam" id="NF045726">
    <property type="entry name" value="XXplasma_LP"/>
    <property type="match status" value="1"/>
</dbReference>
<dbReference type="InterPro" id="IPR054816">
    <property type="entry name" value="Lipoprotein_mollicutes-type_CS"/>
</dbReference>
<feature type="region of interest" description="Disordered" evidence="1">
    <location>
        <begin position="25"/>
        <end position="78"/>
    </location>
</feature>
<evidence type="ECO:0000256" key="1">
    <source>
        <dbReference type="SAM" id="MobiDB-lite"/>
    </source>
</evidence>
<reference evidence="4" key="1">
    <citation type="journal article" date="2011" name="BMC Genomics">
        <title>Mycoplasma mycoides, from "mycoides Small Colony" to "capri". A microevolutionary perspective.</title>
        <authorList>
            <person name="Thiaucourt F."/>
            <person name="Manso-Silvan L."/>
            <person name="Salah W."/>
            <person name="Barbe V."/>
            <person name="Berger A."/>
            <person name="Jacob D."/>
            <person name="Breton M."/>
            <person name="Dupuy V."/>
            <person name="Lomenech A.M."/>
            <person name="Blanchard A."/>
            <person name="Sirand-Pugnet P."/>
        </authorList>
    </citation>
    <scope>NUCLEOTIDE SEQUENCE [LARGE SCALE GENOMIC DNA]</scope>
    <source>
        <strain evidence="4">95010</strain>
    </source>
</reference>
<evidence type="ECO:0000256" key="2">
    <source>
        <dbReference type="SAM" id="SignalP"/>
    </source>
</evidence>
<dbReference type="HOGENOM" id="CLU_1123567_0_0_14"/>
<dbReference type="AlphaFoldDB" id="F4MR59"/>
<dbReference type="PROSITE" id="PS51257">
    <property type="entry name" value="PROKAR_LIPOPROTEIN"/>
    <property type="match status" value="1"/>
</dbReference>
<accession>F4MR59</accession>
<feature type="chain" id="PRO_5003311401" description="Lipoprotein" evidence="2">
    <location>
        <begin position="19"/>
        <end position="247"/>
    </location>
</feature>
<proteinExistence type="predicted"/>